<dbReference type="Gene3D" id="1.25.40.10">
    <property type="entry name" value="Tetratricopeptide repeat domain"/>
    <property type="match status" value="3"/>
</dbReference>
<dbReference type="SUPFAM" id="SSF48452">
    <property type="entry name" value="TPR-like"/>
    <property type="match status" value="2"/>
</dbReference>
<keyword evidence="2 3" id="KW-0802">TPR repeat</keyword>
<comment type="caution">
    <text evidence="4">The sequence shown here is derived from an EMBL/GenBank/DDBJ whole genome shotgun (WGS) entry which is preliminary data.</text>
</comment>
<dbReference type="SMART" id="SM00028">
    <property type="entry name" value="TPR"/>
    <property type="match status" value="6"/>
</dbReference>
<dbReference type="PANTHER" id="PTHR15704:SF7">
    <property type="entry name" value="SUPERKILLER COMPLEX PROTEIN 3"/>
    <property type="match status" value="1"/>
</dbReference>
<evidence type="ECO:0000256" key="2">
    <source>
        <dbReference type="ARBA" id="ARBA00022803"/>
    </source>
</evidence>
<dbReference type="STRING" id="147828.A0A4S2MIN0"/>
<organism evidence="4 5">
    <name type="scientific">Opisthorchis felineus</name>
    <dbReference type="NCBI Taxonomy" id="147828"/>
    <lineage>
        <taxon>Eukaryota</taxon>
        <taxon>Metazoa</taxon>
        <taxon>Spiralia</taxon>
        <taxon>Lophotrochozoa</taxon>
        <taxon>Platyhelminthes</taxon>
        <taxon>Trematoda</taxon>
        <taxon>Digenea</taxon>
        <taxon>Opisthorchiida</taxon>
        <taxon>Opisthorchiata</taxon>
        <taxon>Opisthorchiidae</taxon>
        <taxon>Opisthorchis</taxon>
    </lineage>
</organism>
<feature type="repeat" description="TPR" evidence="3">
    <location>
        <begin position="649"/>
        <end position="682"/>
    </location>
</feature>
<dbReference type="PANTHER" id="PTHR15704">
    <property type="entry name" value="SUPERKILLER 3 PROTEIN-RELATED"/>
    <property type="match status" value="1"/>
</dbReference>
<evidence type="ECO:0000256" key="3">
    <source>
        <dbReference type="PROSITE-ProRule" id="PRU00339"/>
    </source>
</evidence>
<keyword evidence="1" id="KW-0677">Repeat</keyword>
<dbReference type="EMBL" id="SJOL01002100">
    <property type="protein sequence ID" value="TGZ74137.1"/>
    <property type="molecule type" value="Genomic_DNA"/>
</dbReference>
<name>A0A4S2MIN0_OPIFE</name>
<dbReference type="InterPro" id="IPR039226">
    <property type="entry name" value="Ski3/TTC37"/>
</dbReference>
<reference evidence="4 5" key="1">
    <citation type="journal article" date="2019" name="BMC Genomics">
        <title>New insights from Opisthorchis felineus genome: update on genomics of the epidemiologically important liver flukes.</title>
        <authorList>
            <person name="Ershov N.I."/>
            <person name="Mordvinov V.A."/>
            <person name="Prokhortchouk E.B."/>
            <person name="Pakharukova M.Y."/>
            <person name="Gunbin K.V."/>
            <person name="Ustyantsev K."/>
            <person name="Genaev M.A."/>
            <person name="Blinov A.G."/>
            <person name="Mazur A."/>
            <person name="Boulygina E."/>
            <person name="Tsygankova S."/>
            <person name="Khrameeva E."/>
            <person name="Chekanov N."/>
            <person name="Fan G."/>
            <person name="Xiao A."/>
            <person name="Zhang H."/>
            <person name="Xu X."/>
            <person name="Yang H."/>
            <person name="Solovyev V."/>
            <person name="Lee S.M."/>
            <person name="Liu X."/>
            <person name="Afonnikov D.A."/>
            <person name="Skryabin K.G."/>
        </authorList>
    </citation>
    <scope>NUCLEOTIDE SEQUENCE [LARGE SCALE GENOMIC DNA]</scope>
    <source>
        <strain evidence="4">AK-0245</strain>
        <tissue evidence="4">Whole organism</tissue>
    </source>
</reference>
<protein>
    <recommendedName>
        <fullName evidence="6">Tetratricopeptide repeat protein 37</fullName>
    </recommendedName>
</protein>
<sequence length="1556" mass="173946">MDKELKNKLKDAKKSYQKGEYDECQKLTQEILAADSKSYQALVLKAACCDQLECEDEAADCFFRAINVDPGSMLAWQGLLQLCMKNLDRFYQTAVCVCLELMKFYTEPQFEEKRLSCIRLLIEVLVRYRLETPEGLTDLPDLCILVLKSEPSNSYALELLLRSQIERFLIVGLPFFISSSLIGAPAEHPVMVETLDELLGPETEERLDSLYKYSDTLGERSSKTASATVHLGRLILLVAATLRNPESNFCSDTWHSIAERVDSIALNDCVGLANWHKRGYMDFHVCCLHALAAFKQHLFDRCEMVLKKVLADCAVKISTVAEDSRQLSVLSTVPLSQLTDFLTPRPMCSPFRCDPNSIRILYGGAHRSPYDLIKEWALTVRMANAAASELSHVTSRLVTELLPMWSKPMSFVWPSVSQTLWMECCLTINRLDLALRVLVPLDEPTVDNVVEHALFIERSEIRLRICAIWTAFIFMLQNKRLEADKKPFVVDLIEAAGDLVSVVNQLKSTRDHYLLARLFSCFDSVTPDIQHRLAEQYTAGIQADETYYMNHLFLGKLFRQSGKIKAALEPLSRAHALMPSSPEAAYELSLALCQDHQLEKALDTYTTVDQRHFTQQMWLNFGLIALRLGKTSKCVPALQKVIISDPRNPLYREILGEAYLLRGSYETAVRTLNQSIQIDSNRPVAQTLCGKAYRLLGDHHLASVHLELGVQCARQALGSKRIGKDLLIFALKELIEFKLLLAHSYIREGLRGRAIDEFESLLQYINEVFELSSSGHPTPFWAYHYLGSAFSLFAPVNDSELRLKVPVRFLSVLQFTEGQGFIDLDGGTMDLSAGFTLAGIYFAGAFKRWSEIKTRPCSLPDATPTESHAVSRGCFLITLGLHCLSHATYLRKSRLSKSSSGMTTDTLLQLSESSLKQALNVLDTSAALDQRFLDAQNADEDISEVIKISRMDTTEEQRVRDRLSVNGVLRSKAWYGLAMLHSVVGGDFDAQIDYCLCQALLASPTITEGGTSLALRLLHQGRSQFAISLLAHFQAADPDNFAVWLASAHLHALTEDPETRALTHAESDSSVQVNHAVLQDLLQAACLEANVQVSLQLSTNLLPLLVDSVCSAHNRRNLAASTHLQNSRAFLRLAVEVTTEALSRALAYEPQNARLWHHRGLFLQLAGLSKPAEYCFQNALRLLTHHGTVGEFQTDLPLIYSHCFLNSCIQTNPDWSAADLLLSLSGEYSPCVCASLAEAFAKGIVFLHHPSLSHQFDMAFKCLVNEPSRLASQGSSAALSSLNVFPHVGKWLLILSCLDRSDEISLRCSVSLLTELFSTLPVAFSPLHPHLLQLLSSAGVSLMHLFSPQDTTLLNLGKVCRLCHQDYEDTLGNPVESMHTGHVLYENGYLDANERAVWILNDAMLSVYVSGSSVSSGLAYISRFVARRPDDPVRWNALAHWALERCRSIVEPPADQELREKKGLKSAKSKRLSFEWSVLFRAIATSLRLQSEIPMDALLAKVLAGCAQLWLSQRQVPDTKWANLLLTGLRRALALFPHTPDLRNQLLLYTAHHHQL</sequence>
<dbReference type="GO" id="GO:0055087">
    <property type="term" value="C:Ski complex"/>
    <property type="evidence" value="ECO:0007669"/>
    <property type="project" value="InterPro"/>
</dbReference>
<keyword evidence="5" id="KW-1185">Reference proteome</keyword>
<dbReference type="Pfam" id="PF13432">
    <property type="entry name" value="TPR_16"/>
    <property type="match status" value="1"/>
</dbReference>
<proteinExistence type="predicted"/>
<dbReference type="GO" id="GO:0006401">
    <property type="term" value="P:RNA catabolic process"/>
    <property type="evidence" value="ECO:0007669"/>
    <property type="project" value="InterPro"/>
</dbReference>
<accession>A0A4S2MIN0</accession>
<gene>
    <name evidence="4" type="ORF">CRM22_001102</name>
</gene>
<evidence type="ECO:0000313" key="4">
    <source>
        <dbReference type="EMBL" id="TGZ74137.1"/>
    </source>
</evidence>
<evidence type="ECO:0000313" key="5">
    <source>
        <dbReference type="Proteomes" id="UP000308267"/>
    </source>
</evidence>
<dbReference type="Proteomes" id="UP000308267">
    <property type="component" value="Unassembled WGS sequence"/>
</dbReference>
<dbReference type="OrthoDB" id="6273305at2759"/>
<evidence type="ECO:0008006" key="6">
    <source>
        <dbReference type="Google" id="ProtNLM"/>
    </source>
</evidence>
<dbReference type="InterPro" id="IPR019734">
    <property type="entry name" value="TPR_rpt"/>
</dbReference>
<dbReference type="InterPro" id="IPR011990">
    <property type="entry name" value="TPR-like_helical_dom_sf"/>
</dbReference>
<dbReference type="PROSITE" id="PS50005">
    <property type="entry name" value="TPR"/>
    <property type="match status" value="1"/>
</dbReference>
<evidence type="ECO:0000256" key="1">
    <source>
        <dbReference type="ARBA" id="ARBA00022737"/>
    </source>
</evidence>